<sequence>MYQMDKRQLDDITEYIFLRDALRPADVIFIPGCNRPEHTEEAARLYREGYAPLLIPSGRFAKAAGHFQGVAEGAERYGTDFACEADFLAEVLRQNGVSEEAILREREATYTLENAEKTRELLLKKQGRLPGRAILCCKAHHARRAYFYYSLVLPEVEILVHPTPIDGITREDWRRTPEGRQAVLGELSRMGQQILMMDGRIAYE</sequence>
<reference evidence="2" key="1">
    <citation type="journal article" date="2021" name="PeerJ">
        <title>Extensive microbial diversity within the chicken gut microbiome revealed by metagenomics and culture.</title>
        <authorList>
            <person name="Gilroy R."/>
            <person name="Ravi A."/>
            <person name="Getino M."/>
            <person name="Pursley I."/>
            <person name="Horton D.L."/>
            <person name="Alikhan N.F."/>
            <person name="Baker D."/>
            <person name="Gharbi K."/>
            <person name="Hall N."/>
            <person name="Watson M."/>
            <person name="Adriaenssens E.M."/>
            <person name="Foster-Nyarko E."/>
            <person name="Jarju S."/>
            <person name="Secka A."/>
            <person name="Antonio M."/>
            <person name="Oren A."/>
            <person name="Chaudhuri R.R."/>
            <person name="La Ragione R."/>
            <person name="Hildebrand F."/>
            <person name="Pallen M.J."/>
        </authorList>
    </citation>
    <scope>NUCLEOTIDE SEQUENCE</scope>
    <source>
        <strain evidence="2">ChiSxjej3B15-1167</strain>
    </source>
</reference>
<evidence type="ECO:0000313" key="2">
    <source>
        <dbReference type="EMBL" id="HIX73227.1"/>
    </source>
</evidence>
<dbReference type="EMBL" id="DXEQ01000287">
    <property type="protein sequence ID" value="HIX73227.1"/>
    <property type="molecule type" value="Genomic_DNA"/>
</dbReference>
<dbReference type="InterPro" id="IPR003848">
    <property type="entry name" value="DUF218"/>
</dbReference>
<dbReference type="PANTHER" id="PTHR30336:SF4">
    <property type="entry name" value="ENVELOPE BIOGENESIS FACTOR ELYC"/>
    <property type="match status" value="1"/>
</dbReference>
<dbReference type="CDD" id="cd06259">
    <property type="entry name" value="YdcF-like"/>
    <property type="match status" value="1"/>
</dbReference>
<dbReference type="GO" id="GO:0000270">
    <property type="term" value="P:peptidoglycan metabolic process"/>
    <property type="evidence" value="ECO:0007669"/>
    <property type="project" value="TreeGrafter"/>
</dbReference>
<organism evidence="2 3">
    <name type="scientific">Candidatus Anaerobutyricum stercoripullorum</name>
    <dbReference type="NCBI Taxonomy" id="2838456"/>
    <lineage>
        <taxon>Bacteria</taxon>
        <taxon>Bacillati</taxon>
        <taxon>Bacillota</taxon>
        <taxon>Clostridia</taxon>
        <taxon>Lachnospirales</taxon>
        <taxon>Lachnospiraceae</taxon>
        <taxon>Anaerobutyricum</taxon>
    </lineage>
</organism>
<dbReference type="Pfam" id="PF02698">
    <property type="entry name" value="DUF218"/>
    <property type="match status" value="1"/>
</dbReference>
<dbReference type="InterPro" id="IPR014729">
    <property type="entry name" value="Rossmann-like_a/b/a_fold"/>
</dbReference>
<feature type="domain" description="DUF218" evidence="1">
    <location>
        <begin position="26"/>
        <end position="165"/>
    </location>
</feature>
<dbReference type="GO" id="GO:0005886">
    <property type="term" value="C:plasma membrane"/>
    <property type="evidence" value="ECO:0007669"/>
    <property type="project" value="TreeGrafter"/>
</dbReference>
<name>A0A9D2BF67_9FIRM</name>
<evidence type="ECO:0000259" key="1">
    <source>
        <dbReference type="Pfam" id="PF02698"/>
    </source>
</evidence>
<dbReference type="GO" id="GO:0043164">
    <property type="term" value="P:Gram-negative-bacterium-type cell wall biogenesis"/>
    <property type="evidence" value="ECO:0007669"/>
    <property type="project" value="TreeGrafter"/>
</dbReference>
<accession>A0A9D2BF67</accession>
<gene>
    <name evidence="2" type="ORF">H9849_09430</name>
</gene>
<dbReference type="Proteomes" id="UP000886805">
    <property type="component" value="Unassembled WGS sequence"/>
</dbReference>
<dbReference type="AlphaFoldDB" id="A0A9D2BF67"/>
<evidence type="ECO:0000313" key="3">
    <source>
        <dbReference type="Proteomes" id="UP000886805"/>
    </source>
</evidence>
<proteinExistence type="predicted"/>
<dbReference type="InterPro" id="IPR051599">
    <property type="entry name" value="Cell_Envelope_Assoc"/>
</dbReference>
<dbReference type="PANTHER" id="PTHR30336">
    <property type="entry name" value="INNER MEMBRANE PROTEIN, PROBABLE PERMEASE"/>
    <property type="match status" value="1"/>
</dbReference>
<comment type="caution">
    <text evidence="2">The sequence shown here is derived from an EMBL/GenBank/DDBJ whole genome shotgun (WGS) entry which is preliminary data.</text>
</comment>
<reference evidence="2" key="2">
    <citation type="submission" date="2021-04" db="EMBL/GenBank/DDBJ databases">
        <authorList>
            <person name="Gilroy R."/>
        </authorList>
    </citation>
    <scope>NUCLEOTIDE SEQUENCE</scope>
    <source>
        <strain evidence="2">ChiSxjej3B15-1167</strain>
    </source>
</reference>
<protein>
    <submittedName>
        <fullName evidence="2">YdcF family protein</fullName>
    </submittedName>
</protein>
<dbReference type="Gene3D" id="3.40.50.620">
    <property type="entry name" value="HUPs"/>
    <property type="match status" value="1"/>
</dbReference>